<dbReference type="RefSeq" id="WP_094453982.1">
    <property type="nucleotide sequence ID" value="NZ_NOXU01000022.1"/>
</dbReference>
<dbReference type="Pfam" id="PF13560">
    <property type="entry name" value="HTH_31"/>
    <property type="match status" value="1"/>
</dbReference>
<dbReference type="Gene3D" id="1.10.260.40">
    <property type="entry name" value="lambda repressor-like DNA-binding domains"/>
    <property type="match status" value="1"/>
</dbReference>
<protein>
    <submittedName>
        <fullName evidence="2">Transcriptional regulator</fullName>
    </submittedName>
</protein>
<proteinExistence type="predicted"/>
<organism evidence="2 3">
    <name type="scientific">Niveispirillum lacus</name>
    <dbReference type="NCBI Taxonomy" id="1981099"/>
    <lineage>
        <taxon>Bacteria</taxon>
        <taxon>Pseudomonadati</taxon>
        <taxon>Pseudomonadota</taxon>
        <taxon>Alphaproteobacteria</taxon>
        <taxon>Rhodospirillales</taxon>
        <taxon>Azospirillaceae</taxon>
        <taxon>Niveispirillum</taxon>
    </lineage>
</organism>
<dbReference type="InterPro" id="IPR010982">
    <property type="entry name" value="Lambda_DNA-bd_dom_sf"/>
</dbReference>
<dbReference type="InterPro" id="IPR041413">
    <property type="entry name" value="MLTR_LBD"/>
</dbReference>
<accession>A0A255Z4J8</accession>
<feature type="domain" description="HTH cro/C1-type" evidence="1">
    <location>
        <begin position="13"/>
        <end position="67"/>
    </location>
</feature>
<keyword evidence="3" id="KW-1185">Reference proteome</keyword>
<dbReference type="SMART" id="SM00530">
    <property type="entry name" value="HTH_XRE"/>
    <property type="match status" value="1"/>
</dbReference>
<sequence length="261" mass="28512">MVKAANASVGALLRDWRARRHVSQMALAGEAEISTRHLSFVECGRSVPSRALLLKLAEALNLPPREQNRLLLAAGYAPLYQAQGLDAPAMVQARSTIDAILAGHEPFPALAVDRHWNLVTANQSLHLMLAQMLSQPLSPPVNVLRLSLSPDGLAPWILNLPEWRHHLLGRLRREADISGDADLQTLYAELRAIAGPILLRPPEVTLGIAIPLRIRSPQSGNALSFLSTTTVFGTATDITLSELTLECFYPADEPTRAELLR</sequence>
<dbReference type="Pfam" id="PF17765">
    <property type="entry name" value="MLTR_LBD"/>
    <property type="match status" value="1"/>
</dbReference>
<dbReference type="PANTHER" id="PTHR35010">
    <property type="entry name" value="BLL4672 PROTEIN-RELATED"/>
    <property type="match status" value="1"/>
</dbReference>
<gene>
    <name evidence="2" type="ORF">CHU95_04015</name>
</gene>
<dbReference type="InterPro" id="IPR001387">
    <property type="entry name" value="Cro/C1-type_HTH"/>
</dbReference>
<dbReference type="SUPFAM" id="SSF47413">
    <property type="entry name" value="lambda repressor-like DNA-binding domains"/>
    <property type="match status" value="1"/>
</dbReference>
<dbReference type="Gene3D" id="3.30.450.180">
    <property type="match status" value="1"/>
</dbReference>
<comment type="caution">
    <text evidence="2">The sequence shown here is derived from an EMBL/GenBank/DDBJ whole genome shotgun (WGS) entry which is preliminary data.</text>
</comment>
<name>A0A255Z4J8_9PROT</name>
<dbReference type="Proteomes" id="UP000216998">
    <property type="component" value="Unassembled WGS sequence"/>
</dbReference>
<dbReference type="AlphaFoldDB" id="A0A255Z4J8"/>
<evidence type="ECO:0000313" key="2">
    <source>
        <dbReference type="EMBL" id="OYQ36408.1"/>
    </source>
</evidence>
<evidence type="ECO:0000313" key="3">
    <source>
        <dbReference type="Proteomes" id="UP000216998"/>
    </source>
</evidence>
<dbReference type="GO" id="GO:0003677">
    <property type="term" value="F:DNA binding"/>
    <property type="evidence" value="ECO:0007669"/>
    <property type="project" value="InterPro"/>
</dbReference>
<dbReference type="PANTHER" id="PTHR35010:SF4">
    <property type="entry name" value="BLL5781 PROTEIN"/>
    <property type="match status" value="1"/>
</dbReference>
<dbReference type="EMBL" id="NOXU01000022">
    <property type="protein sequence ID" value="OYQ36408.1"/>
    <property type="molecule type" value="Genomic_DNA"/>
</dbReference>
<reference evidence="2 3" key="1">
    <citation type="submission" date="2017-07" db="EMBL/GenBank/DDBJ databases">
        <title>Niveispirillum cyanobacteriorum sp. nov., isolated from cyanobacterial aggregates in a eutrophic lake.</title>
        <authorList>
            <person name="Cai H."/>
        </authorList>
    </citation>
    <scope>NUCLEOTIDE SEQUENCE [LARGE SCALE GENOMIC DNA]</scope>
    <source>
        <strain evidence="3">TH1-14</strain>
    </source>
</reference>
<dbReference type="OrthoDB" id="9785973at2"/>
<evidence type="ECO:0000259" key="1">
    <source>
        <dbReference type="PROSITE" id="PS50943"/>
    </source>
</evidence>
<dbReference type="PROSITE" id="PS50943">
    <property type="entry name" value="HTH_CROC1"/>
    <property type="match status" value="1"/>
</dbReference>